<dbReference type="RefSeq" id="WP_234990481.1">
    <property type="nucleotide sequence ID" value="NZ_FWFS01000009.1"/>
</dbReference>
<dbReference type="EMBL" id="FWFS01000009">
    <property type="protein sequence ID" value="SLN57407.1"/>
    <property type="molecule type" value="Genomic_DNA"/>
</dbReference>
<feature type="signal peptide" evidence="1">
    <location>
        <begin position="1"/>
        <end position="22"/>
    </location>
</feature>
<accession>A0A1Y5TA92</accession>
<reference evidence="2 3" key="1">
    <citation type="submission" date="2017-03" db="EMBL/GenBank/DDBJ databases">
        <authorList>
            <person name="Afonso C.L."/>
            <person name="Miller P.J."/>
            <person name="Scott M.A."/>
            <person name="Spackman E."/>
            <person name="Goraichik I."/>
            <person name="Dimitrov K.M."/>
            <person name="Suarez D.L."/>
            <person name="Swayne D.E."/>
        </authorList>
    </citation>
    <scope>NUCLEOTIDE SEQUENCE [LARGE SCALE GENOMIC DNA]</scope>
    <source>
        <strain evidence="2 3">CECT 8620</strain>
    </source>
</reference>
<dbReference type="InterPro" id="IPR019225">
    <property type="entry name" value="DUF2155"/>
</dbReference>
<dbReference type="AlphaFoldDB" id="A0A1Y5TA92"/>
<gene>
    <name evidence="2" type="ORF">AQS8620_02536</name>
</gene>
<evidence type="ECO:0000256" key="1">
    <source>
        <dbReference type="SAM" id="SignalP"/>
    </source>
</evidence>
<dbReference type="Proteomes" id="UP000193862">
    <property type="component" value="Unassembled WGS sequence"/>
</dbReference>
<keyword evidence="3" id="KW-1185">Reference proteome</keyword>
<dbReference type="Pfam" id="PF09923">
    <property type="entry name" value="DUF2155"/>
    <property type="match status" value="1"/>
</dbReference>
<protein>
    <recommendedName>
        <fullName evidence="4">DUF2155 domain-containing protein</fullName>
    </recommendedName>
</protein>
<sequence length="177" mass="18583">MRFVNPLCALGLACVLSTAAQAQDTGTLAPFNGNPGGFDTSVGSLEDTEGALTLEELQRLPQGGAMSDLEGITTETQDKVARAAGARLRALDKLTGRVSDLDVSAGGTVDFGRLAVTLDQCRYPEGNPAGNAYAYLHIEAQGMETAAFDGWMIASAPALNAMDHPRYDVWVLSCKTS</sequence>
<evidence type="ECO:0008006" key="4">
    <source>
        <dbReference type="Google" id="ProtNLM"/>
    </source>
</evidence>
<name>A0A1Y5TA92_9RHOB</name>
<evidence type="ECO:0000313" key="2">
    <source>
        <dbReference type="EMBL" id="SLN57407.1"/>
    </source>
</evidence>
<keyword evidence="1" id="KW-0732">Signal</keyword>
<proteinExistence type="predicted"/>
<feature type="chain" id="PRO_5010997662" description="DUF2155 domain-containing protein" evidence="1">
    <location>
        <begin position="23"/>
        <end position="177"/>
    </location>
</feature>
<evidence type="ECO:0000313" key="3">
    <source>
        <dbReference type="Proteomes" id="UP000193862"/>
    </source>
</evidence>
<organism evidence="2 3">
    <name type="scientific">Aquimixticola soesokkakensis</name>
    <dbReference type="NCBI Taxonomy" id="1519096"/>
    <lineage>
        <taxon>Bacteria</taxon>
        <taxon>Pseudomonadati</taxon>
        <taxon>Pseudomonadota</taxon>
        <taxon>Alphaproteobacteria</taxon>
        <taxon>Rhodobacterales</taxon>
        <taxon>Paracoccaceae</taxon>
        <taxon>Aquimixticola</taxon>
    </lineage>
</organism>